<proteinExistence type="predicted"/>
<feature type="non-terminal residue" evidence="2">
    <location>
        <position position="1"/>
    </location>
</feature>
<organism evidence="2 3">
    <name type="scientific">Kipferlia bialata</name>
    <dbReference type="NCBI Taxonomy" id="797122"/>
    <lineage>
        <taxon>Eukaryota</taxon>
        <taxon>Metamonada</taxon>
        <taxon>Carpediemonas-like organisms</taxon>
        <taxon>Kipferlia</taxon>
    </lineage>
</organism>
<accession>A0A9K3CU89</accession>
<keyword evidence="3" id="KW-1185">Reference proteome</keyword>
<keyword evidence="1" id="KW-1133">Transmembrane helix</keyword>
<dbReference type="Proteomes" id="UP000265618">
    <property type="component" value="Unassembled WGS sequence"/>
</dbReference>
<dbReference type="EMBL" id="BDIP01000688">
    <property type="protein sequence ID" value="GIQ82418.1"/>
    <property type="molecule type" value="Genomic_DNA"/>
</dbReference>
<name>A0A9K3CU89_9EUKA</name>
<dbReference type="AlphaFoldDB" id="A0A9K3CU89"/>
<sequence>MTTPNRSKKQHLYAEQFYGLVSKHRIELLANKSLLLFRVVFPLLVAVYLQTRPLRKGAVGDIDMSASPTYEIPPIARCFAIDSDDGPFG</sequence>
<evidence type="ECO:0000313" key="2">
    <source>
        <dbReference type="EMBL" id="GIQ82418.1"/>
    </source>
</evidence>
<protein>
    <submittedName>
        <fullName evidence="2">Uncharacterized protein</fullName>
    </submittedName>
</protein>
<reference evidence="2 3" key="1">
    <citation type="journal article" date="2018" name="PLoS ONE">
        <title>The draft genome of Kipferlia bialata reveals reductive genome evolution in fornicate parasites.</title>
        <authorList>
            <person name="Tanifuji G."/>
            <person name="Takabayashi S."/>
            <person name="Kume K."/>
            <person name="Takagi M."/>
            <person name="Nakayama T."/>
            <person name="Kamikawa R."/>
            <person name="Inagaki Y."/>
            <person name="Hashimoto T."/>
        </authorList>
    </citation>
    <scope>NUCLEOTIDE SEQUENCE [LARGE SCALE GENOMIC DNA]</scope>
    <source>
        <strain evidence="2">NY0173</strain>
    </source>
</reference>
<gene>
    <name evidence="2" type="ORF">KIPB_003549</name>
</gene>
<keyword evidence="1" id="KW-0472">Membrane</keyword>
<evidence type="ECO:0000256" key="1">
    <source>
        <dbReference type="SAM" id="Phobius"/>
    </source>
</evidence>
<feature type="transmembrane region" description="Helical" evidence="1">
    <location>
        <begin position="29"/>
        <end position="49"/>
    </location>
</feature>
<keyword evidence="1" id="KW-0812">Transmembrane</keyword>
<evidence type="ECO:0000313" key="3">
    <source>
        <dbReference type="Proteomes" id="UP000265618"/>
    </source>
</evidence>
<comment type="caution">
    <text evidence="2">The sequence shown here is derived from an EMBL/GenBank/DDBJ whole genome shotgun (WGS) entry which is preliminary data.</text>
</comment>